<dbReference type="PANTHER" id="PTHR47582">
    <property type="entry name" value="P450, PUTATIVE (EUROFUNG)-RELATED"/>
    <property type="match status" value="1"/>
</dbReference>
<proteinExistence type="predicted"/>
<evidence type="ECO:0000313" key="1">
    <source>
        <dbReference type="EMBL" id="KAK4206991.1"/>
    </source>
</evidence>
<comment type="caution">
    <text evidence="1">The sequence shown here is derived from an EMBL/GenBank/DDBJ whole genome shotgun (WGS) entry which is preliminary data.</text>
</comment>
<dbReference type="SUPFAM" id="SSF48264">
    <property type="entry name" value="Cytochrome P450"/>
    <property type="match status" value="1"/>
</dbReference>
<dbReference type="GO" id="GO:0016705">
    <property type="term" value="F:oxidoreductase activity, acting on paired donors, with incorporation or reduction of molecular oxygen"/>
    <property type="evidence" value="ECO:0007669"/>
    <property type="project" value="InterPro"/>
</dbReference>
<name>A0AAN7AZB3_9PEZI</name>
<keyword evidence="2" id="KW-1185">Reference proteome</keyword>
<gene>
    <name evidence="1" type="ORF">QBC37DRAFT_393106</name>
</gene>
<reference evidence="1" key="1">
    <citation type="journal article" date="2023" name="Mol. Phylogenet. Evol.">
        <title>Genome-scale phylogeny and comparative genomics of the fungal order Sordariales.</title>
        <authorList>
            <person name="Hensen N."/>
            <person name="Bonometti L."/>
            <person name="Westerberg I."/>
            <person name="Brannstrom I.O."/>
            <person name="Guillou S."/>
            <person name="Cros-Aarteil S."/>
            <person name="Calhoun S."/>
            <person name="Haridas S."/>
            <person name="Kuo A."/>
            <person name="Mondo S."/>
            <person name="Pangilinan J."/>
            <person name="Riley R."/>
            <person name="LaButti K."/>
            <person name="Andreopoulos B."/>
            <person name="Lipzen A."/>
            <person name="Chen C."/>
            <person name="Yan M."/>
            <person name="Daum C."/>
            <person name="Ng V."/>
            <person name="Clum A."/>
            <person name="Steindorff A."/>
            <person name="Ohm R.A."/>
            <person name="Martin F."/>
            <person name="Silar P."/>
            <person name="Natvig D.O."/>
            <person name="Lalanne C."/>
            <person name="Gautier V."/>
            <person name="Ament-Velasquez S.L."/>
            <person name="Kruys A."/>
            <person name="Hutchinson M.I."/>
            <person name="Powell A.J."/>
            <person name="Barry K."/>
            <person name="Miller A.N."/>
            <person name="Grigoriev I.V."/>
            <person name="Debuchy R."/>
            <person name="Gladieux P."/>
            <person name="Hiltunen Thoren M."/>
            <person name="Johannesson H."/>
        </authorList>
    </citation>
    <scope>NUCLEOTIDE SEQUENCE</scope>
    <source>
        <strain evidence="1">PSN293</strain>
    </source>
</reference>
<accession>A0AAN7AZB3</accession>
<dbReference type="GO" id="GO:0020037">
    <property type="term" value="F:heme binding"/>
    <property type="evidence" value="ECO:0007669"/>
    <property type="project" value="InterPro"/>
</dbReference>
<dbReference type="InterPro" id="IPR053007">
    <property type="entry name" value="CYP450_monoxygenase_sec-met"/>
</dbReference>
<evidence type="ECO:0000313" key="2">
    <source>
        <dbReference type="Proteomes" id="UP001301769"/>
    </source>
</evidence>
<dbReference type="GO" id="GO:0005506">
    <property type="term" value="F:iron ion binding"/>
    <property type="evidence" value="ECO:0007669"/>
    <property type="project" value="InterPro"/>
</dbReference>
<dbReference type="Gene3D" id="1.10.630.10">
    <property type="entry name" value="Cytochrome P450"/>
    <property type="match status" value="1"/>
</dbReference>
<organism evidence="1 2">
    <name type="scientific">Rhypophila decipiens</name>
    <dbReference type="NCBI Taxonomy" id="261697"/>
    <lineage>
        <taxon>Eukaryota</taxon>
        <taxon>Fungi</taxon>
        <taxon>Dikarya</taxon>
        <taxon>Ascomycota</taxon>
        <taxon>Pezizomycotina</taxon>
        <taxon>Sordariomycetes</taxon>
        <taxon>Sordariomycetidae</taxon>
        <taxon>Sordariales</taxon>
        <taxon>Naviculisporaceae</taxon>
        <taxon>Rhypophila</taxon>
    </lineage>
</organism>
<sequence>MASSNTGCGILISAQQPHPIFTIELPGQKNYIVTSPELVQAVQRNVTSLSFSPAMVPAFRRMMDIDEQGISLIFKDAHTTTGFYGEIHRIQKASLLPGTESLDQLCNLVRTKLMHDVNSLPTKNDVGLYVWIQDLYMRSNNSACFGDKDPFSLDPSLSATFWQWEANIKTLLLGIPWILNPKSYTAAKSSREKLVAAFTTYLESDGP</sequence>
<dbReference type="InterPro" id="IPR036396">
    <property type="entry name" value="Cyt_P450_sf"/>
</dbReference>
<dbReference type="AlphaFoldDB" id="A0AAN7AZB3"/>
<dbReference type="PANTHER" id="PTHR47582:SF1">
    <property type="entry name" value="P450, PUTATIVE (EUROFUNG)-RELATED"/>
    <property type="match status" value="1"/>
</dbReference>
<dbReference type="EMBL" id="MU858330">
    <property type="protein sequence ID" value="KAK4206991.1"/>
    <property type="molecule type" value="Genomic_DNA"/>
</dbReference>
<dbReference type="Proteomes" id="UP001301769">
    <property type="component" value="Unassembled WGS sequence"/>
</dbReference>
<dbReference type="GO" id="GO:0004497">
    <property type="term" value="F:monooxygenase activity"/>
    <property type="evidence" value="ECO:0007669"/>
    <property type="project" value="InterPro"/>
</dbReference>
<reference evidence="1" key="2">
    <citation type="submission" date="2023-05" db="EMBL/GenBank/DDBJ databases">
        <authorList>
            <consortium name="Lawrence Berkeley National Laboratory"/>
            <person name="Steindorff A."/>
            <person name="Hensen N."/>
            <person name="Bonometti L."/>
            <person name="Westerberg I."/>
            <person name="Brannstrom I.O."/>
            <person name="Guillou S."/>
            <person name="Cros-Aarteil S."/>
            <person name="Calhoun S."/>
            <person name="Haridas S."/>
            <person name="Kuo A."/>
            <person name="Mondo S."/>
            <person name="Pangilinan J."/>
            <person name="Riley R."/>
            <person name="Labutti K."/>
            <person name="Andreopoulos B."/>
            <person name="Lipzen A."/>
            <person name="Chen C."/>
            <person name="Yanf M."/>
            <person name="Daum C."/>
            <person name="Ng V."/>
            <person name="Clum A."/>
            <person name="Ohm R."/>
            <person name="Martin F."/>
            <person name="Silar P."/>
            <person name="Natvig D."/>
            <person name="Lalanne C."/>
            <person name="Gautier V."/>
            <person name="Ament-Velasquez S.L."/>
            <person name="Kruys A."/>
            <person name="Hutchinson M.I."/>
            <person name="Powell A.J."/>
            <person name="Barry K."/>
            <person name="Miller A.N."/>
            <person name="Grigoriev I.V."/>
            <person name="Debuchy R."/>
            <person name="Gladieux P."/>
            <person name="Thoren M.H."/>
            <person name="Johannesson H."/>
        </authorList>
    </citation>
    <scope>NUCLEOTIDE SEQUENCE</scope>
    <source>
        <strain evidence="1">PSN293</strain>
    </source>
</reference>
<protein>
    <submittedName>
        <fullName evidence="1">Uncharacterized protein</fullName>
    </submittedName>
</protein>